<dbReference type="PANTHER" id="PTHR48204:SF1">
    <property type="entry name" value="OS07G0265100 PROTEIN"/>
    <property type="match status" value="1"/>
</dbReference>
<organism evidence="1 2">
    <name type="scientific">Dioscorea zingiberensis</name>
    <dbReference type="NCBI Taxonomy" id="325984"/>
    <lineage>
        <taxon>Eukaryota</taxon>
        <taxon>Viridiplantae</taxon>
        <taxon>Streptophyta</taxon>
        <taxon>Embryophyta</taxon>
        <taxon>Tracheophyta</taxon>
        <taxon>Spermatophyta</taxon>
        <taxon>Magnoliopsida</taxon>
        <taxon>Liliopsida</taxon>
        <taxon>Dioscoreales</taxon>
        <taxon>Dioscoreaceae</taxon>
        <taxon>Dioscorea</taxon>
    </lineage>
</organism>
<protein>
    <submittedName>
        <fullName evidence="1">Uncharacterized protein</fullName>
    </submittedName>
</protein>
<dbReference type="OrthoDB" id="1891930at2759"/>
<keyword evidence="2" id="KW-1185">Reference proteome</keyword>
<evidence type="ECO:0000313" key="1">
    <source>
        <dbReference type="EMBL" id="KAJ0959782.1"/>
    </source>
</evidence>
<sequence>MDASSQAPKLEARRPLRRPPKRLVFDRRYGWVYDEWRDPLEVALSGGRGMFCIVPIVKALLSVASQLMNVATDSVVRNLRNPNQFSLQSIHANLSFQFQKLMQFVQSPVSRCRLLKQVPNVAESNKS</sequence>
<proteinExistence type="predicted"/>
<accession>A0A9D5BS25</accession>
<reference evidence="1 2" key="1">
    <citation type="journal article" date="2022" name="Hortic Res">
        <title>The genome of Dioscorea zingiberensis sheds light on the biosynthesis, origin and evolution of the medicinally important diosgenin saponins.</title>
        <authorList>
            <person name="Li Y."/>
            <person name="Tan C."/>
            <person name="Li Z."/>
            <person name="Guo J."/>
            <person name="Li S."/>
            <person name="Chen X."/>
            <person name="Wang C."/>
            <person name="Dai X."/>
            <person name="Yang H."/>
            <person name="Song W."/>
            <person name="Hou L."/>
            <person name="Xu J."/>
            <person name="Tong Z."/>
            <person name="Xu A."/>
            <person name="Yuan X."/>
            <person name="Wang W."/>
            <person name="Yang Q."/>
            <person name="Chen L."/>
            <person name="Sun Z."/>
            <person name="Wang K."/>
            <person name="Pan B."/>
            <person name="Chen J."/>
            <person name="Bao Y."/>
            <person name="Liu F."/>
            <person name="Qi X."/>
            <person name="Gang D.R."/>
            <person name="Wen J."/>
            <person name="Li J."/>
        </authorList>
    </citation>
    <scope>NUCLEOTIDE SEQUENCE [LARGE SCALE GENOMIC DNA]</scope>
    <source>
        <strain evidence="1">Dzin_1.0</strain>
    </source>
</reference>
<dbReference type="EMBL" id="JAGGNH010000165">
    <property type="protein sequence ID" value="KAJ0959782.1"/>
    <property type="molecule type" value="Genomic_DNA"/>
</dbReference>
<evidence type="ECO:0000313" key="2">
    <source>
        <dbReference type="Proteomes" id="UP001085076"/>
    </source>
</evidence>
<name>A0A9D5BS25_9LILI</name>
<dbReference type="Proteomes" id="UP001085076">
    <property type="component" value="Unassembled WGS sequence"/>
</dbReference>
<dbReference type="AlphaFoldDB" id="A0A9D5BS25"/>
<dbReference type="PANTHER" id="PTHR48204">
    <property type="entry name" value="OS07G0265100 PROTEIN"/>
    <property type="match status" value="1"/>
</dbReference>
<comment type="caution">
    <text evidence="1">The sequence shown here is derived from an EMBL/GenBank/DDBJ whole genome shotgun (WGS) entry which is preliminary data.</text>
</comment>
<gene>
    <name evidence="1" type="ORF">J5N97_000530</name>
</gene>